<evidence type="ECO:0000256" key="1">
    <source>
        <dbReference type="SAM" id="MobiDB-lite"/>
    </source>
</evidence>
<dbReference type="NCBIfam" id="NF006718">
    <property type="entry name" value="PRK09256.1"/>
    <property type="match status" value="1"/>
</dbReference>
<dbReference type="PROSITE" id="PS00745">
    <property type="entry name" value="RF_PROK_I"/>
    <property type="match status" value="1"/>
</dbReference>
<evidence type="ECO:0000313" key="3">
    <source>
        <dbReference type="EMBL" id="NWH06116.1"/>
    </source>
</evidence>
<sequence>MTLKISDHISIPDTGIEFYPIRSRGPGGQNVNKVSSGVHIRFDIHASDLSEEIKAKLLSLKDKRITRQGVIVIKAMTYRSAAKNREDGLERLAELIRRAVRPVKKRKPTRPTKASKNRRLDSKNRRSRVKALRKKIDYN</sequence>
<feature type="region of interest" description="Disordered" evidence="1">
    <location>
        <begin position="100"/>
        <end position="139"/>
    </location>
</feature>
<dbReference type="Pfam" id="PF00472">
    <property type="entry name" value="RF-1"/>
    <property type="match status" value="1"/>
</dbReference>
<dbReference type="Proteomes" id="UP000553343">
    <property type="component" value="Unassembled WGS sequence"/>
</dbReference>
<proteinExistence type="predicted"/>
<dbReference type="GO" id="GO:0004045">
    <property type="term" value="F:peptidyl-tRNA hydrolase activity"/>
    <property type="evidence" value="ECO:0007669"/>
    <property type="project" value="UniProtKB-EC"/>
</dbReference>
<organism evidence="3 4">
    <name type="scientific">Desulfobacter latus</name>
    <dbReference type="NCBI Taxonomy" id="2292"/>
    <lineage>
        <taxon>Bacteria</taxon>
        <taxon>Pseudomonadati</taxon>
        <taxon>Thermodesulfobacteriota</taxon>
        <taxon>Desulfobacteria</taxon>
        <taxon>Desulfobacterales</taxon>
        <taxon>Desulfobacteraceae</taxon>
        <taxon>Desulfobacter</taxon>
    </lineage>
</organism>
<keyword evidence="4" id="KW-1185">Reference proteome</keyword>
<protein>
    <submittedName>
        <fullName evidence="3">Aminoacyl-tRNA hydrolase</fullName>
        <ecNumber evidence="3">3.1.1.29</ecNumber>
    </submittedName>
</protein>
<keyword evidence="3" id="KW-0378">Hydrolase</keyword>
<dbReference type="InterPro" id="IPR000352">
    <property type="entry name" value="Pep_chain_release_fac_I"/>
</dbReference>
<accession>A0A850TF88</accession>
<dbReference type="PANTHER" id="PTHR47814">
    <property type="entry name" value="PEPTIDYL-TRNA HYDROLASE ARFB"/>
    <property type="match status" value="1"/>
</dbReference>
<dbReference type="EMBL" id="JACADJ010000059">
    <property type="protein sequence ID" value="NWH06116.1"/>
    <property type="molecule type" value="Genomic_DNA"/>
</dbReference>
<dbReference type="PANTHER" id="PTHR47814:SF1">
    <property type="entry name" value="PEPTIDYL-TRNA HYDROLASE ARFB"/>
    <property type="match status" value="1"/>
</dbReference>
<comment type="caution">
    <text evidence="3">The sequence shown here is derived from an EMBL/GenBank/DDBJ whole genome shotgun (WGS) entry which is preliminary data.</text>
</comment>
<feature type="domain" description="Prokaryotic-type class I peptide chain release factors" evidence="2">
    <location>
        <begin position="22"/>
        <end position="38"/>
    </location>
</feature>
<feature type="compositionally biased region" description="Basic residues" evidence="1">
    <location>
        <begin position="100"/>
        <end position="117"/>
    </location>
</feature>
<evidence type="ECO:0000259" key="2">
    <source>
        <dbReference type="PROSITE" id="PS00745"/>
    </source>
</evidence>
<dbReference type="GO" id="GO:0072344">
    <property type="term" value="P:rescue of stalled ribosome"/>
    <property type="evidence" value="ECO:0007669"/>
    <property type="project" value="TreeGrafter"/>
</dbReference>
<dbReference type="EC" id="3.1.1.29" evidence="3"/>
<dbReference type="AlphaFoldDB" id="A0A850TF88"/>
<dbReference type="GO" id="GO:0043022">
    <property type="term" value="F:ribosome binding"/>
    <property type="evidence" value="ECO:0007669"/>
    <property type="project" value="TreeGrafter"/>
</dbReference>
<dbReference type="Gene3D" id="3.30.160.20">
    <property type="match status" value="1"/>
</dbReference>
<name>A0A850TF88_9BACT</name>
<dbReference type="GO" id="GO:0003747">
    <property type="term" value="F:translation release factor activity"/>
    <property type="evidence" value="ECO:0007669"/>
    <property type="project" value="InterPro"/>
</dbReference>
<evidence type="ECO:0000313" key="4">
    <source>
        <dbReference type="Proteomes" id="UP000553343"/>
    </source>
</evidence>
<dbReference type="SUPFAM" id="SSF110916">
    <property type="entry name" value="Peptidyl-tRNA hydrolase domain-like"/>
    <property type="match status" value="1"/>
</dbReference>
<reference evidence="3 4" key="1">
    <citation type="submission" date="2020-06" db="EMBL/GenBank/DDBJ databases">
        <title>High-quality draft genome of sulfate reducer Desulfobacter latus type strain AcrS2 isolated from marine sediment.</title>
        <authorList>
            <person name="Hoppe M."/>
            <person name="Larsen C.K."/>
            <person name="Marshall I.P.G."/>
            <person name="Schramm A."/>
            <person name="Marietou A.G."/>
        </authorList>
    </citation>
    <scope>NUCLEOTIDE SEQUENCE [LARGE SCALE GENOMIC DNA]</scope>
    <source>
        <strain evidence="3 4">AcRS2</strain>
    </source>
</reference>
<gene>
    <name evidence="3" type="primary">arfB</name>
    <name evidence="3" type="ORF">HXW94_14165</name>
</gene>